<evidence type="ECO:0000256" key="5">
    <source>
        <dbReference type="ARBA" id="ARBA00050590"/>
    </source>
</evidence>
<feature type="domain" description="ABC transporter" evidence="10">
    <location>
        <begin position="8"/>
        <end position="239"/>
    </location>
</feature>
<sequence>MIERREIVKLEDVWLYFDNITVLEGINLSIKDQDFLGIIGPNGGGKTCLLKLILGLLKPSRGEITVFGHTPERSRKFVGYVPQYSLFDHDFPINVLDVVLMGRVGQMKRFKRYSKEDKKLAYEALETVEMHEYRNSQIGQLSGGQQQRVFIARALVTEPKMLLLDEPMASVDSHMQTELYELFEKLRQQMAIVLVSHDISAVSIYVDKIACLNRKLFYHDSKELTAEDLEESYLCPVEIIAHGVPHRVLKEHR</sequence>
<dbReference type="EMBL" id="MT631594">
    <property type="protein sequence ID" value="QNO54839.1"/>
    <property type="molecule type" value="Genomic_DNA"/>
</dbReference>
<dbReference type="InterPro" id="IPR003439">
    <property type="entry name" value="ABC_transporter-like_ATP-bd"/>
</dbReference>
<comment type="function">
    <text evidence="6">Required for corrinoid utilization. Probably part of the ABC transporter complex BtuCDF involved in cobalamin (vitamin B12) import. Probably responsible for energy coupling to the transport system.</text>
</comment>
<evidence type="ECO:0000256" key="6">
    <source>
        <dbReference type="ARBA" id="ARBA00058960"/>
    </source>
</evidence>
<protein>
    <recommendedName>
        <fullName evidence="8">Cobalamin import ATP-binding protein BtuD</fullName>
        <ecNumber evidence="7">7.6.2.8</ecNumber>
    </recommendedName>
    <alternativeName>
        <fullName evidence="9">Vitamin B12-transporting ATPase</fullName>
    </alternativeName>
</protein>
<evidence type="ECO:0000256" key="4">
    <source>
        <dbReference type="ARBA" id="ARBA00022840"/>
    </source>
</evidence>
<dbReference type="FunFam" id="3.40.50.300:FF:000134">
    <property type="entry name" value="Iron-enterobactin ABC transporter ATP-binding protein"/>
    <property type="match status" value="1"/>
</dbReference>
<evidence type="ECO:0000256" key="2">
    <source>
        <dbReference type="ARBA" id="ARBA00022448"/>
    </source>
</evidence>
<dbReference type="Pfam" id="PF00005">
    <property type="entry name" value="ABC_tran"/>
    <property type="match status" value="1"/>
</dbReference>
<dbReference type="PROSITE" id="PS50893">
    <property type="entry name" value="ABC_TRANSPORTER_2"/>
    <property type="match status" value="1"/>
</dbReference>
<comment type="catalytic activity">
    <reaction evidence="5">
        <text>an R-cob(III)alamin(out) + ATP + H2O = an R-cob(III)alamin(in) + ADP + phosphate + H(+)</text>
        <dbReference type="Rhea" id="RHEA:17873"/>
        <dbReference type="ChEBI" id="CHEBI:15377"/>
        <dbReference type="ChEBI" id="CHEBI:15378"/>
        <dbReference type="ChEBI" id="CHEBI:30616"/>
        <dbReference type="ChEBI" id="CHEBI:43474"/>
        <dbReference type="ChEBI" id="CHEBI:140785"/>
        <dbReference type="ChEBI" id="CHEBI:456216"/>
        <dbReference type="EC" id="7.6.2.8"/>
    </reaction>
</comment>
<dbReference type="InterPro" id="IPR017871">
    <property type="entry name" value="ABC_transporter-like_CS"/>
</dbReference>
<dbReference type="PANTHER" id="PTHR42734">
    <property type="entry name" value="METAL TRANSPORT SYSTEM ATP-BINDING PROTEIN TM_0124-RELATED"/>
    <property type="match status" value="1"/>
</dbReference>
<name>A0A7G9Z3K5_9EURY</name>
<keyword evidence="4 11" id="KW-0067">ATP-binding</keyword>
<organism evidence="11">
    <name type="scientific">Candidatus Methanophaga sp. ANME-1 ERB7</name>
    <dbReference type="NCBI Taxonomy" id="2759913"/>
    <lineage>
        <taxon>Archaea</taxon>
        <taxon>Methanobacteriati</taxon>
        <taxon>Methanobacteriota</taxon>
        <taxon>Stenosarchaea group</taxon>
        <taxon>Methanomicrobia</taxon>
        <taxon>Candidatus Methanophagales</taxon>
        <taxon>Candidatus Methanophagaceae</taxon>
        <taxon>Candidatus Methanophaga</taxon>
    </lineage>
</organism>
<evidence type="ECO:0000256" key="9">
    <source>
        <dbReference type="ARBA" id="ARBA00077139"/>
    </source>
</evidence>
<proteinExistence type="inferred from homology"/>
<comment type="similarity">
    <text evidence="1">Belongs to the ABC transporter superfamily.</text>
</comment>
<accession>A0A7G9Z3K5</accession>
<dbReference type="GO" id="GO:0005524">
    <property type="term" value="F:ATP binding"/>
    <property type="evidence" value="ECO:0007669"/>
    <property type="project" value="UniProtKB-KW"/>
</dbReference>
<dbReference type="GO" id="GO:0016887">
    <property type="term" value="F:ATP hydrolysis activity"/>
    <property type="evidence" value="ECO:0007669"/>
    <property type="project" value="InterPro"/>
</dbReference>
<dbReference type="EC" id="7.6.2.8" evidence="7"/>
<dbReference type="SUPFAM" id="SSF52540">
    <property type="entry name" value="P-loop containing nucleoside triphosphate hydrolases"/>
    <property type="match status" value="1"/>
</dbReference>
<dbReference type="InterPro" id="IPR003593">
    <property type="entry name" value="AAA+_ATPase"/>
</dbReference>
<dbReference type="CDD" id="cd03235">
    <property type="entry name" value="ABC_Metallic_Cations"/>
    <property type="match status" value="1"/>
</dbReference>
<reference evidence="11" key="1">
    <citation type="submission" date="2020-06" db="EMBL/GenBank/DDBJ databases">
        <title>Unique genomic features of the anaerobic methanotrophic archaea.</title>
        <authorList>
            <person name="Chadwick G.L."/>
            <person name="Skennerton C.T."/>
            <person name="Laso-Perez R."/>
            <person name="Leu A.O."/>
            <person name="Speth D.R."/>
            <person name="Yu H."/>
            <person name="Morgan-Lang C."/>
            <person name="Hatzenpichler R."/>
            <person name="Goudeau D."/>
            <person name="Malmstrom R."/>
            <person name="Brazelton W.J."/>
            <person name="Woyke T."/>
            <person name="Hallam S.J."/>
            <person name="Tyson G.W."/>
            <person name="Wegener G."/>
            <person name="Boetius A."/>
            <person name="Orphan V."/>
        </authorList>
    </citation>
    <scope>NUCLEOTIDE SEQUENCE</scope>
</reference>
<evidence type="ECO:0000256" key="8">
    <source>
        <dbReference type="ARBA" id="ARBA00073649"/>
    </source>
</evidence>
<evidence type="ECO:0000256" key="7">
    <source>
        <dbReference type="ARBA" id="ARBA00066387"/>
    </source>
</evidence>
<dbReference type="GO" id="GO:0015420">
    <property type="term" value="F:ABC-type vitamin B12 transporter activity"/>
    <property type="evidence" value="ECO:0007669"/>
    <property type="project" value="UniProtKB-EC"/>
</dbReference>
<dbReference type="InterPro" id="IPR050153">
    <property type="entry name" value="Metal_Ion_Import_ABC"/>
</dbReference>
<evidence type="ECO:0000256" key="3">
    <source>
        <dbReference type="ARBA" id="ARBA00022741"/>
    </source>
</evidence>
<dbReference type="PANTHER" id="PTHR42734:SF17">
    <property type="entry name" value="METAL TRANSPORT SYSTEM ATP-BINDING PROTEIN TM_0124-RELATED"/>
    <property type="match status" value="1"/>
</dbReference>
<evidence type="ECO:0000259" key="10">
    <source>
        <dbReference type="PROSITE" id="PS50893"/>
    </source>
</evidence>
<evidence type="ECO:0000313" key="11">
    <source>
        <dbReference type="EMBL" id="QNO54839.1"/>
    </source>
</evidence>
<dbReference type="InterPro" id="IPR027417">
    <property type="entry name" value="P-loop_NTPase"/>
</dbReference>
<keyword evidence="3" id="KW-0547">Nucleotide-binding</keyword>
<dbReference type="AlphaFoldDB" id="A0A7G9Z3K5"/>
<dbReference type="PROSITE" id="PS00211">
    <property type="entry name" value="ABC_TRANSPORTER_1"/>
    <property type="match status" value="1"/>
</dbReference>
<evidence type="ECO:0000256" key="1">
    <source>
        <dbReference type="ARBA" id="ARBA00005417"/>
    </source>
</evidence>
<gene>
    <name evidence="11" type="primary">malK</name>
    <name evidence="11" type="ORF">ENONAMDD_00030</name>
</gene>
<keyword evidence="2" id="KW-0813">Transport</keyword>
<dbReference type="SMART" id="SM00382">
    <property type="entry name" value="AAA"/>
    <property type="match status" value="1"/>
</dbReference>
<dbReference type="Gene3D" id="3.40.50.300">
    <property type="entry name" value="P-loop containing nucleotide triphosphate hydrolases"/>
    <property type="match status" value="1"/>
</dbReference>